<comment type="caution">
    <text evidence="2">The sequence shown here is derived from an EMBL/GenBank/DDBJ whole genome shotgun (WGS) entry which is preliminary data.</text>
</comment>
<proteinExistence type="predicted"/>
<sequence length="102" mass="11404">MPPEEMVCRGVTVRIQCTGIPVTSQDVRWFKDGVPIPTNSSEKSVLCLEDLELSDGGKYRCEITQSSGAKISSNEVDISIKGWKCHFLNTDNFPPKLFKKLK</sequence>
<dbReference type="InterPro" id="IPR007110">
    <property type="entry name" value="Ig-like_dom"/>
</dbReference>
<reference evidence="2 3" key="1">
    <citation type="journal article" date="2024" name="BMC Biol.">
        <title>Comparative genomics of Ascetosporea gives new insight into the evolutionary basis for animal parasitism in Rhizaria.</title>
        <authorList>
            <person name="Hiltunen Thoren M."/>
            <person name="Onut-Brannstrom I."/>
            <person name="Alfjorden A."/>
            <person name="Peckova H."/>
            <person name="Swords F."/>
            <person name="Hooper C."/>
            <person name="Holzer A.S."/>
            <person name="Bass D."/>
            <person name="Burki F."/>
        </authorList>
    </citation>
    <scope>NUCLEOTIDE SEQUENCE [LARGE SCALE GENOMIC DNA]</scope>
    <source>
        <strain evidence="2">20-A016</strain>
    </source>
</reference>
<dbReference type="SMART" id="SM00409">
    <property type="entry name" value="IG"/>
    <property type="match status" value="1"/>
</dbReference>
<dbReference type="InterPro" id="IPR036179">
    <property type="entry name" value="Ig-like_dom_sf"/>
</dbReference>
<keyword evidence="3" id="KW-1185">Reference proteome</keyword>
<dbReference type="SUPFAM" id="SSF48726">
    <property type="entry name" value="Immunoglobulin"/>
    <property type="match status" value="1"/>
</dbReference>
<dbReference type="SMART" id="SM00408">
    <property type="entry name" value="IGc2"/>
    <property type="match status" value="1"/>
</dbReference>
<protein>
    <submittedName>
        <fullName evidence="2">Down syndrome cell adhesion molecule-like protein 1</fullName>
    </submittedName>
</protein>
<evidence type="ECO:0000313" key="2">
    <source>
        <dbReference type="EMBL" id="MES1923553.1"/>
    </source>
</evidence>
<dbReference type="InterPro" id="IPR003598">
    <property type="entry name" value="Ig_sub2"/>
</dbReference>
<dbReference type="InterPro" id="IPR003599">
    <property type="entry name" value="Ig_sub"/>
</dbReference>
<gene>
    <name evidence="2" type="primary">DSCAML1</name>
    <name evidence="2" type="ORF">MHBO_005145</name>
</gene>
<evidence type="ECO:0000259" key="1">
    <source>
        <dbReference type="PROSITE" id="PS50835"/>
    </source>
</evidence>
<dbReference type="Gene3D" id="2.60.40.10">
    <property type="entry name" value="Immunoglobulins"/>
    <property type="match status" value="1"/>
</dbReference>
<dbReference type="InterPro" id="IPR013783">
    <property type="entry name" value="Ig-like_fold"/>
</dbReference>
<dbReference type="PROSITE" id="PS50835">
    <property type="entry name" value="IG_LIKE"/>
    <property type="match status" value="1"/>
</dbReference>
<dbReference type="Pfam" id="PF13895">
    <property type="entry name" value="Ig_2"/>
    <property type="match status" value="1"/>
</dbReference>
<feature type="domain" description="Ig-like" evidence="1">
    <location>
        <begin position="1"/>
        <end position="79"/>
    </location>
</feature>
<dbReference type="EMBL" id="JBDODL010006866">
    <property type="protein sequence ID" value="MES1923553.1"/>
    <property type="molecule type" value="Genomic_DNA"/>
</dbReference>
<accession>A0ABV2AV56</accession>
<name>A0ABV2AV56_9EUKA</name>
<evidence type="ECO:0000313" key="3">
    <source>
        <dbReference type="Proteomes" id="UP001439008"/>
    </source>
</evidence>
<organism evidence="2 3">
    <name type="scientific">Bonamia ostreae</name>
    <dbReference type="NCBI Taxonomy" id="126728"/>
    <lineage>
        <taxon>Eukaryota</taxon>
        <taxon>Sar</taxon>
        <taxon>Rhizaria</taxon>
        <taxon>Endomyxa</taxon>
        <taxon>Ascetosporea</taxon>
        <taxon>Haplosporida</taxon>
        <taxon>Bonamia</taxon>
    </lineage>
</organism>
<dbReference type="Proteomes" id="UP001439008">
    <property type="component" value="Unassembled WGS sequence"/>
</dbReference>